<organism evidence="2 3">
    <name type="scientific">Nonomuraea rubra</name>
    <dbReference type="NCBI Taxonomy" id="46180"/>
    <lineage>
        <taxon>Bacteria</taxon>
        <taxon>Bacillati</taxon>
        <taxon>Actinomycetota</taxon>
        <taxon>Actinomycetes</taxon>
        <taxon>Streptosporangiales</taxon>
        <taxon>Streptosporangiaceae</taxon>
        <taxon>Nonomuraea</taxon>
    </lineage>
</organism>
<evidence type="ECO:0000313" key="3">
    <source>
        <dbReference type="Proteomes" id="UP000565579"/>
    </source>
</evidence>
<protein>
    <submittedName>
        <fullName evidence="2">Uncharacterized protein</fullName>
    </submittedName>
</protein>
<dbReference type="AlphaFoldDB" id="A0A7X0U5R8"/>
<gene>
    <name evidence="2" type="ORF">HD593_011102</name>
</gene>
<feature type="transmembrane region" description="Helical" evidence="1">
    <location>
        <begin position="27"/>
        <end position="45"/>
    </location>
</feature>
<evidence type="ECO:0000256" key="1">
    <source>
        <dbReference type="SAM" id="Phobius"/>
    </source>
</evidence>
<dbReference type="Proteomes" id="UP000565579">
    <property type="component" value="Unassembled WGS sequence"/>
</dbReference>
<proteinExistence type="predicted"/>
<keyword evidence="3" id="KW-1185">Reference proteome</keyword>
<accession>A0A7X0U5R8</accession>
<keyword evidence="1" id="KW-0472">Membrane</keyword>
<keyword evidence="1" id="KW-0812">Transmembrane</keyword>
<evidence type="ECO:0000313" key="2">
    <source>
        <dbReference type="EMBL" id="MBB6556307.1"/>
    </source>
</evidence>
<sequence length="47" mass="5096">MLVDIRWVLLLLAVAGVVLLTRKREGWVAPITVGVAVAGLLVIIFKL</sequence>
<dbReference type="EMBL" id="JACHMI010000001">
    <property type="protein sequence ID" value="MBB6556307.1"/>
    <property type="molecule type" value="Genomic_DNA"/>
</dbReference>
<keyword evidence="1" id="KW-1133">Transmembrane helix</keyword>
<reference evidence="2 3" key="1">
    <citation type="submission" date="2020-08" db="EMBL/GenBank/DDBJ databases">
        <title>Sequencing the genomes of 1000 actinobacteria strains.</title>
        <authorList>
            <person name="Klenk H.-P."/>
        </authorList>
    </citation>
    <scope>NUCLEOTIDE SEQUENCE [LARGE SCALE GENOMIC DNA]</scope>
    <source>
        <strain evidence="2 3">DSM 43768</strain>
    </source>
</reference>
<name>A0A7X0U5R8_9ACTN</name>
<feature type="transmembrane region" description="Helical" evidence="1">
    <location>
        <begin position="5"/>
        <end position="21"/>
    </location>
</feature>
<comment type="caution">
    <text evidence="2">The sequence shown here is derived from an EMBL/GenBank/DDBJ whole genome shotgun (WGS) entry which is preliminary data.</text>
</comment>